<dbReference type="PROSITE" id="PS51465">
    <property type="entry name" value="KAZAL_2"/>
    <property type="match status" value="1"/>
</dbReference>
<dbReference type="Proteomes" id="UP000694865">
    <property type="component" value="Unplaced"/>
</dbReference>
<dbReference type="CDD" id="cd00104">
    <property type="entry name" value="KAZAL_FS"/>
    <property type="match status" value="1"/>
</dbReference>
<dbReference type="PANTHER" id="PTHR46687:SF1">
    <property type="entry name" value="PROTEIN DISPATCHED HOMOLOG 3"/>
    <property type="match status" value="1"/>
</dbReference>
<keyword evidence="4" id="KW-1185">Reference proteome</keyword>
<evidence type="ECO:0000313" key="5">
    <source>
        <dbReference type="RefSeq" id="XP_006814152.1"/>
    </source>
</evidence>
<evidence type="ECO:0000259" key="3">
    <source>
        <dbReference type="PROSITE" id="PS51465"/>
    </source>
</evidence>
<dbReference type="InterPro" id="IPR002350">
    <property type="entry name" value="Kazal_dom"/>
</dbReference>
<dbReference type="PANTHER" id="PTHR46687">
    <property type="entry name" value="PROTEIN DISPATCHED HOMOLOG 3"/>
    <property type="match status" value="1"/>
</dbReference>
<feature type="compositionally biased region" description="Basic and acidic residues" evidence="1">
    <location>
        <begin position="123"/>
        <end position="143"/>
    </location>
</feature>
<reference evidence="5" key="1">
    <citation type="submission" date="2025-08" db="UniProtKB">
        <authorList>
            <consortium name="RefSeq"/>
        </authorList>
    </citation>
    <scope>IDENTIFICATION</scope>
    <source>
        <tissue evidence="5">Testes</tissue>
    </source>
</reference>
<evidence type="ECO:0000313" key="4">
    <source>
        <dbReference type="Proteomes" id="UP000694865"/>
    </source>
</evidence>
<dbReference type="SMART" id="SM00280">
    <property type="entry name" value="KAZAL"/>
    <property type="match status" value="1"/>
</dbReference>
<organism evidence="4 5">
    <name type="scientific">Saccoglossus kowalevskii</name>
    <name type="common">Acorn worm</name>
    <dbReference type="NCBI Taxonomy" id="10224"/>
    <lineage>
        <taxon>Eukaryota</taxon>
        <taxon>Metazoa</taxon>
        <taxon>Hemichordata</taxon>
        <taxon>Enteropneusta</taxon>
        <taxon>Harrimaniidae</taxon>
        <taxon>Saccoglossus</taxon>
    </lineage>
</organism>
<dbReference type="InterPro" id="IPR042480">
    <property type="entry name" value="DISP3"/>
</dbReference>
<keyword evidence="2" id="KW-0472">Membrane</keyword>
<feature type="transmembrane region" description="Helical" evidence="2">
    <location>
        <begin position="382"/>
        <end position="413"/>
    </location>
</feature>
<sequence length="418" mass="46170">MDRGENIAQSDSAVTIPPRQTGELSTTTKPRVRDLPTIASTTTSVPIKTCKEVKCLFNGTCNMETLQCMCKRCEYHKRMPVCGKDGVTYNSNCDLMYTQCEIQKFIPIDHQGECKQVPIPTVKPDHSSDHGGSEHHIPDKPPVDTDSAVNEPTAQSPKAGYNPCANGSCDSADRPSLGNGAIVYVVFGINGIDQSNLTGEHVLEESRGSVIYTDQPLDFNDADILKSICTICKNIVNQENPKLVTKGGAQCFPTEFEDKIDMLGFIYPECKDIPKPALLKGQKSHSMAARLSENEFVFRWYALAFESGSYLLNLYGKNFTCTYTTFQGVSSFAAYKDFLEWEKLITKEVEKLPEDSPLRSAFQTCEFWKTIFMEVLGVTSAIYGLVFSMLVCVLSVAVFTGHVGLLVVVMLTISGMNE</sequence>
<keyword evidence="2" id="KW-0812">Transmembrane</keyword>
<feature type="compositionally biased region" description="Polar residues" evidence="1">
    <location>
        <begin position="147"/>
        <end position="156"/>
    </location>
</feature>
<dbReference type="Gene3D" id="3.30.60.30">
    <property type="match status" value="1"/>
</dbReference>
<evidence type="ECO:0000256" key="2">
    <source>
        <dbReference type="SAM" id="Phobius"/>
    </source>
</evidence>
<proteinExistence type="predicted"/>
<accession>A0ABM0M2B1</accession>
<protein>
    <submittedName>
        <fullName evidence="5">Patched domain-containing protein 2-like</fullName>
    </submittedName>
</protein>
<dbReference type="InterPro" id="IPR036058">
    <property type="entry name" value="Kazal_dom_sf"/>
</dbReference>
<dbReference type="Pfam" id="PF07648">
    <property type="entry name" value="Kazal_2"/>
    <property type="match status" value="1"/>
</dbReference>
<feature type="domain" description="Kazal-like" evidence="3">
    <location>
        <begin position="56"/>
        <end position="116"/>
    </location>
</feature>
<dbReference type="SUPFAM" id="SSF100895">
    <property type="entry name" value="Kazal-type serine protease inhibitors"/>
    <property type="match status" value="1"/>
</dbReference>
<feature type="region of interest" description="Disordered" evidence="1">
    <location>
        <begin position="1"/>
        <end position="29"/>
    </location>
</feature>
<dbReference type="RefSeq" id="XP_006814152.1">
    <property type="nucleotide sequence ID" value="XM_006814089.1"/>
</dbReference>
<feature type="region of interest" description="Disordered" evidence="1">
    <location>
        <begin position="116"/>
        <end position="161"/>
    </location>
</feature>
<keyword evidence="2" id="KW-1133">Transmembrane helix</keyword>
<evidence type="ECO:0000256" key="1">
    <source>
        <dbReference type="SAM" id="MobiDB-lite"/>
    </source>
</evidence>
<name>A0ABM0M2B1_SACKO</name>
<gene>
    <name evidence="5" type="primary">LOC102806037</name>
</gene>
<dbReference type="GeneID" id="102806037"/>